<dbReference type="Proteomes" id="UP000004088">
    <property type="component" value="Unassembled WGS sequence"/>
</dbReference>
<protein>
    <submittedName>
        <fullName evidence="1">Uncharacterized protein</fullName>
    </submittedName>
</protein>
<sequence length="47" mass="5032">MGKKQPAHGKPYVQAALAHRSGSLHNGIVDENGNDTAVARRLASFLF</sequence>
<reference evidence="1 2" key="1">
    <citation type="submission" date="2011-01" db="EMBL/GenBank/DDBJ databases">
        <authorList>
            <person name="Muzny D."/>
            <person name="Qin X."/>
            <person name="Deng J."/>
            <person name="Jiang H."/>
            <person name="Liu Y."/>
            <person name="Qu J."/>
            <person name="Song X.-Z."/>
            <person name="Zhang L."/>
            <person name="Thornton R."/>
            <person name="Coyle M."/>
            <person name="Francisco L."/>
            <person name="Jackson L."/>
            <person name="Javaid M."/>
            <person name="Korchina V."/>
            <person name="Kovar C."/>
            <person name="Mata R."/>
            <person name="Mathew T."/>
            <person name="Ngo R."/>
            <person name="Nguyen L."/>
            <person name="Nguyen N."/>
            <person name="Okwuonu G."/>
            <person name="Ongeri F."/>
            <person name="Pham C."/>
            <person name="Simmons D."/>
            <person name="Wilczek-Boney K."/>
            <person name="Hale W."/>
            <person name="Jakkamsetti A."/>
            <person name="Pham P."/>
            <person name="Ruth R."/>
            <person name="San Lucas F."/>
            <person name="Warren J."/>
            <person name="Zhang J."/>
            <person name="Zhao Z."/>
            <person name="Zhou C."/>
            <person name="Zhu D."/>
            <person name="Lee S."/>
            <person name="Bess C."/>
            <person name="Blankenburg K."/>
            <person name="Forbes L."/>
            <person name="Fu Q."/>
            <person name="Gubbala S."/>
            <person name="Hirani K."/>
            <person name="Jayaseelan J.C."/>
            <person name="Lara F."/>
            <person name="Munidasa M."/>
            <person name="Palculict T."/>
            <person name="Patil S."/>
            <person name="Pu L.-L."/>
            <person name="Saada N."/>
            <person name="Tang L."/>
            <person name="Weissenberger G."/>
            <person name="Zhu Y."/>
            <person name="Hemphill L."/>
            <person name="Shang Y."/>
            <person name="Youmans B."/>
            <person name="Ayvaz T."/>
            <person name="Ross M."/>
            <person name="Santibanez J."/>
            <person name="Aqrawi P."/>
            <person name="Gross S."/>
            <person name="Joshi V."/>
            <person name="Fowler G."/>
            <person name="Nazareth L."/>
            <person name="Reid J."/>
            <person name="Worley K."/>
            <person name="Petrosino J."/>
            <person name="Highlander S."/>
            <person name="Gibbs R."/>
        </authorList>
    </citation>
    <scope>NUCLEOTIDE SEQUENCE [LARGE SCALE GENOMIC DNA]</scope>
    <source>
        <strain evidence="1 2">ATCC 33394</strain>
    </source>
</reference>
<comment type="caution">
    <text evidence="1">The sequence shown here is derived from an EMBL/GenBank/DDBJ whole genome shotgun (WGS) entry which is preliminary data.</text>
</comment>
<dbReference type="HOGENOM" id="CLU_3169081_0_0_4"/>
<proteinExistence type="predicted"/>
<evidence type="ECO:0000313" key="2">
    <source>
        <dbReference type="Proteomes" id="UP000004088"/>
    </source>
</evidence>
<keyword evidence="2" id="KW-1185">Reference proteome</keyword>
<dbReference type="STRING" id="888741.HMPREF9098_0219"/>
<organism evidence="1 2">
    <name type="scientific">Kingella denitrificans ATCC 33394</name>
    <dbReference type="NCBI Taxonomy" id="888741"/>
    <lineage>
        <taxon>Bacteria</taxon>
        <taxon>Pseudomonadati</taxon>
        <taxon>Pseudomonadota</taxon>
        <taxon>Betaproteobacteria</taxon>
        <taxon>Neisseriales</taxon>
        <taxon>Neisseriaceae</taxon>
        <taxon>Kingella</taxon>
    </lineage>
</organism>
<accession>F0EX72</accession>
<dbReference type="EMBL" id="AEWV01000006">
    <property type="protein sequence ID" value="EGC18070.1"/>
    <property type="molecule type" value="Genomic_DNA"/>
</dbReference>
<evidence type="ECO:0000313" key="1">
    <source>
        <dbReference type="EMBL" id="EGC18070.1"/>
    </source>
</evidence>
<dbReference type="AlphaFoldDB" id="F0EX72"/>
<gene>
    <name evidence="1" type="ORF">HMPREF9098_0219</name>
</gene>
<name>F0EX72_9NEIS</name>